<dbReference type="OrthoDB" id="5059729at2"/>
<dbReference type="EMBL" id="JYIV01000015">
    <property type="protein sequence ID" value="KJL25687.1"/>
    <property type="molecule type" value="Genomic_DNA"/>
</dbReference>
<feature type="transmembrane region" description="Helical" evidence="1">
    <location>
        <begin position="21"/>
        <end position="43"/>
    </location>
</feature>
<sequence>MLNQAEAVSGERVFRRNPLRSVVGAILLSAALSAATLFVLPKFLPGTMNISTRGVVVLVVVIALTVAVFAGFFWFRNIRIVVRPDAVEIGKAGSRETFARASTQFRSKITEHRTNGLPSGTTRALIVQTGGREITIELPGYSRTMFNELMATLNPIALPVFEDPVAAARAVSQLPTQFTVDGTGERRLAARVTIAAVVFLVIAVGVGLLAAVPGFLDGELSALILLAPFAALAAVGFGIGALQRRRVVRSIPTQVSVGVQGIRIDDVDTPYAHLDRIWLTPPAYPVRRLRLQRTGGRTTTHLLASSRVEIEPEYNDLLFVVRARTAQLPGLLSLDLE</sequence>
<protein>
    <submittedName>
        <fullName evidence="2">Uncharacterized protein</fullName>
    </submittedName>
</protein>
<reference evidence="2 3" key="1">
    <citation type="submission" date="2015-02" db="EMBL/GenBank/DDBJ databases">
        <title>Draft genome sequences of ten Microbacterium spp. with emphasis on heavy metal contaminated environments.</title>
        <authorList>
            <person name="Corretto E."/>
        </authorList>
    </citation>
    <scope>NUCLEOTIDE SEQUENCE [LARGE SCALE GENOMIC DNA]</scope>
    <source>
        <strain evidence="2 3">BEL163</strain>
    </source>
</reference>
<evidence type="ECO:0000256" key="1">
    <source>
        <dbReference type="SAM" id="Phobius"/>
    </source>
</evidence>
<dbReference type="AlphaFoldDB" id="A0A0F0KXS3"/>
<accession>A0A0F0KXS3</accession>
<proteinExistence type="predicted"/>
<feature type="transmembrane region" description="Helical" evidence="1">
    <location>
        <begin position="192"/>
        <end position="216"/>
    </location>
</feature>
<keyword evidence="1" id="KW-0812">Transmembrane</keyword>
<dbReference type="RefSeq" id="WP_045262443.1">
    <property type="nucleotide sequence ID" value="NZ_JYIV01000015.1"/>
</dbReference>
<evidence type="ECO:0000313" key="2">
    <source>
        <dbReference type="EMBL" id="KJL25687.1"/>
    </source>
</evidence>
<gene>
    <name evidence="2" type="ORF">RN51_00481</name>
</gene>
<keyword evidence="1" id="KW-1133">Transmembrane helix</keyword>
<feature type="transmembrane region" description="Helical" evidence="1">
    <location>
        <begin position="55"/>
        <end position="75"/>
    </location>
</feature>
<dbReference type="Proteomes" id="UP000033725">
    <property type="component" value="Unassembled WGS sequence"/>
</dbReference>
<evidence type="ECO:0000313" key="3">
    <source>
        <dbReference type="Proteomes" id="UP000033725"/>
    </source>
</evidence>
<name>A0A0F0KXS3_9MICO</name>
<organism evidence="2 3">
    <name type="scientific">Microbacterium oxydans</name>
    <dbReference type="NCBI Taxonomy" id="82380"/>
    <lineage>
        <taxon>Bacteria</taxon>
        <taxon>Bacillati</taxon>
        <taxon>Actinomycetota</taxon>
        <taxon>Actinomycetes</taxon>
        <taxon>Micrococcales</taxon>
        <taxon>Microbacteriaceae</taxon>
        <taxon>Microbacterium</taxon>
    </lineage>
</organism>
<comment type="caution">
    <text evidence="2">The sequence shown here is derived from an EMBL/GenBank/DDBJ whole genome shotgun (WGS) entry which is preliminary data.</text>
</comment>
<keyword evidence="1" id="KW-0472">Membrane</keyword>
<feature type="transmembrane region" description="Helical" evidence="1">
    <location>
        <begin position="222"/>
        <end position="242"/>
    </location>
</feature>
<dbReference type="PATRIC" id="fig|82380.10.peg.477"/>